<name>A0A2H3D393_ARMGA</name>
<proteinExistence type="predicted"/>
<dbReference type="STRING" id="47427.A0A2H3D393"/>
<keyword evidence="2" id="KW-1185">Reference proteome</keyword>
<evidence type="ECO:0000313" key="2">
    <source>
        <dbReference type="Proteomes" id="UP000217790"/>
    </source>
</evidence>
<gene>
    <name evidence="1" type="ORF">ARMGADRAFT_942345</name>
</gene>
<dbReference type="OrthoDB" id="3253907at2759"/>
<dbReference type="InParanoid" id="A0A2H3D393"/>
<organism evidence="1 2">
    <name type="scientific">Armillaria gallica</name>
    <name type="common">Bulbous honey fungus</name>
    <name type="synonym">Armillaria bulbosa</name>
    <dbReference type="NCBI Taxonomy" id="47427"/>
    <lineage>
        <taxon>Eukaryota</taxon>
        <taxon>Fungi</taxon>
        <taxon>Dikarya</taxon>
        <taxon>Basidiomycota</taxon>
        <taxon>Agaricomycotina</taxon>
        <taxon>Agaricomycetes</taxon>
        <taxon>Agaricomycetidae</taxon>
        <taxon>Agaricales</taxon>
        <taxon>Marasmiineae</taxon>
        <taxon>Physalacriaceae</taxon>
        <taxon>Armillaria</taxon>
    </lineage>
</organism>
<dbReference type="AlphaFoldDB" id="A0A2H3D393"/>
<dbReference type="Proteomes" id="UP000217790">
    <property type="component" value="Unassembled WGS sequence"/>
</dbReference>
<evidence type="ECO:0000313" key="1">
    <source>
        <dbReference type="EMBL" id="PBK85248.1"/>
    </source>
</evidence>
<sequence length="129" mass="15159">MLIQIKMAKGNVDRAATHFYKILMMEMVHLIWKIRCQQRIQQGDNDPTSWHARDEVRNLWLTALNKRLMIDCVLVNKHKYGTKALKKAMVLLTWRGTLLNERALPEDWTDQSGVLVGIVPGWKWLRGRH</sequence>
<dbReference type="EMBL" id="KZ293692">
    <property type="protein sequence ID" value="PBK85248.1"/>
    <property type="molecule type" value="Genomic_DNA"/>
</dbReference>
<protein>
    <submittedName>
        <fullName evidence="1">Uncharacterized protein</fullName>
    </submittedName>
</protein>
<accession>A0A2H3D393</accession>
<reference evidence="2" key="1">
    <citation type="journal article" date="2017" name="Nat. Ecol. Evol.">
        <title>Genome expansion and lineage-specific genetic innovations in the forest pathogenic fungi Armillaria.</title>
        <authorList>
            <person name="Sipos G."/>
            <person name="Prasanna A.N."/>
            <person name="Walter M.C."/>
            <person name="O'Connor E."/>
            <person name="Balint B."/>
            <person name="Krizsan K."/>
            <person name="Kiss B."/>
            <person name="Hess J."/>
            <person name="Varga T."/>
            <person name="Slot J."/>
            <person name="Riley R."/>
            <person name="Boka B."/>
            <person name="Rigling D."/>
            <person name="Barry K."/>
            <person name="Lee J."/>
            <person name="Mihaltcheva S."/>
            <person name="LaButti K."/>
            <person name="Lipzen A."/>
            <person name="Waldron R."/>
            <person name="Moloney N.M."/>
            <person name="Sperisen C."/>
            <person name="Kredics L."/>
            <person name="Vagvoelgyi C."/>
            <person name="Patrignani A."/>
            <person name="Fitzpatrick D."/>
            <person name="Nagy I."/>
            <person name="Doyle S."/>
            <person name="Anderson J.B."/>
            <person name="Grigoriev I.V."/>
            <person name="Gueldener U."/>
            <person name="Muensterkoetter M."/>
            <person name="Nagy L.G."/>
        </authorList>
    </citation>
    <scope>NUCLEOTIDE SEQUENCE [LARGE SCALE GENOMIC DNA]</scope>
    <source>
        <strain evidence="2">Ar21-2</strain>
    </source>
</reference>
<dbReference type="OMA" id="WHARDEV"/>